<evidence type="ECO:0000256" key="1">
    <source>
        <dbReference type="ARBA" id="ARBA00010718"/>
    </source>
</evidence>
<dbReference type="PANTHER" id="PTHR18952:SF233">
    <property type="entry name" value="CARBONIC ANHYDRASE 14"/>
    <property type="match status" value="1"/>
</dbReference>
<dbReference type="Pfam" id="PF00194">
    <property type="entry name" value="Carb_anhydrase"/>
    <property type="match status" value="1"/>
</dbReference>
<keyword evidence="4" id="KW-1185">Reference proteome</keyword>
<organism evidence="4 5">
    <name type="scientific">Drosophila hydei</name>
    <name type="common">Fruit fly</name>
    <dbReference type="NCBI Taxonomy" id="7224"/>
    <lineage>
        <taxon>Eukaryota</taxon>
        <taxon>Metazoa</taxon>
        <taxon>Ecdysozoa</taxon>
        <taxon>Arthropoda</taxon>
        <taxon>Hexapoda</taxon>
        <taxon>Insecta</taxon>
        <taxon>Pterygota</taxon>
        <taxon>Neoptera</taxon>
        <taxon>Endopterygota</taxon>
        <taxon>Diptera</taxon>
        <taxon>Brachycera</taxon>
        <taxon>Muscomorpha</taxon>
        <taxon>Ephydroidea</taxon>
        <taxon>Drosophilidae</taxon>
        <taxon>Drosophila</taxon>
    </lineage>
</organism>
<evidence type="ECO:0000256" key="2">
    <source>
        <dbReference type="SAM" id="Phobius"/>
    </source>
</evidence>
<gene>
    <name evidence="5" type="primary">LOC111602087</name>
</gene>
<comment type="similarity">
    <text evidence="1">Belongs to the alpha-carbonic anhydrase family.</text>
</comment>
<dbReference type="GO" id="GO:0005737">
    <property type="term" value="C:cytoplasm"/>
    <property type="evidence" value="ECO:0007669"/>
    <property type="project" value="TreeGrafter"/>
</dbReference>
<evidence type="ECO:0000313" key="5">
    <source>
        <dbReference type="RefSeq" id="XP_030079719.1"/>
    </source>
</evidence>
<dbReference type="AlphaFoldDB" id="A0A6J2SV09"/>
<keyword evidence="2" id="KW-0472">Membrane</keyword>
<dbReference type="Proteomes" id="UP000504633">
    <property type="component" value="Unplaced"/>
</dbReference>
<dbReference type="InterPro" id="IPR023561">
    <property type="entry name" value="Carbonic_anhydrase_a-class"/>
</dbReference>
<accession>A0A6J2SV09</accession>
<dbReference type="RefSeq" id="XP_030079719.1">
    <property type="nucleotide sequence ID" value="XM_030223859.1"/>
</dbReference>
<dbReference type="CTD" id="37359"/>
<evidence type="ECO:0000259" key="3">
    <source>
        <dbReference type="PROSITE" id="PS51144"/>
    </source>
</evidence>
<dbReference type="OrthoDB" id="429145at2759"/>
<protein>
    <submittedName>
        <fullName evidence="5">Carbonic anhydrase 1</fullName>
    </submittedName>
</protein>
<dbReference type="GO" id="GO:0004089">
    <property type="term" value="F:carbonate dehydratase activity"/>
    <property type="evidence" value="ECO:0007669"/>
    <property type="project" value="InterPro"/>
</dbReference>
<dbReference type="Gene3D" id="3.10.200.10">
    <property type="entry name" value="Alpha carbonic anhydrase"/>
    <property type="match status" value="1"/>
</dbReference>
<dbReference type="OMA" id="YAMEMQV"/>
<dbReference type="InterPro" id="IPR001148">
    <property type="entry name" value="CA_dom"/>
</dbReference>
<evidence type="ECO:0000313" key="4">
    <source>
        <dbReference type="Proteomes" id="UP000504633"/>
    </source>
</evidence>
<keyword evidence="2" id="KW-0812">Transmembrane</keyword>
<dbReference type="GeneID" id="111602087"/>
<keyword evidence="2" id="KW-1133">Transmembrane helix</keyword>
<dbReference type="KEGG" id="dhe:111602087"/>
<dbReference type="SUPFAM" id="SSF51069">
    <property type="entry name" value="Carbonic anhydrase"/>
    <property type="match status" value="1"/>
</dbReference>
<dbReference type="PROSITE" id="PS51144">
    <property type="entry name" value="ALPHA_CA_2"/>
    <property type="match status" value="1"/>
</dbReference>
<dbReference type="PANTHER" id="PTHR18952">
    <property type="entry name" value="CARBONIC ANHYDRASE"/>
    <property type="match status" value="1"/>
</dbReference>
<feature type="domain" description="Alpha-carbonic anhydrase" evidence="3">
    <location>
        <begin position="49"/>
        <end position="290"/>
    </location>
</feature>
<proteinExistence type="inferred from homology"/>
<feature type="transmembrane region" description="Helical" evidence="2">
    <location>
        <begin position="30"/>
        <end position="53"/>
    </location>
</feature>
<dbReference type="GO" id="GO:0008270">
    <property type="term" value="F:zinc ion binding"/>
    <property type="evidence" value="ECO:0007669"/>
    <property type="project" value="InterPro"/>
</dbReference>
<reference evidence="5" key="1">
    <citation type="submission" date="2025-08" db="UniProtKB">
        <authorList>
            <consortium name="RefSeq"/>
        </authorList>
    </citation>
    <scope>IDENTIFICATION</scope>
    <source>
        <strain evidence="5">15085-1641.00</strain>
        <tissue evidence="5">Whole body</tissue>
    </source>
</reference>
<sequence length="290" mass="33180">MLLYALIFLWDVVTKYISIIMDFIYQSNYFMALVSCIMAIVFMAHVKSASIILTDLCSPKNQRSVLDRQPSPINIVRGRVYKLEHLDTLRWFCYNELPPAVLLENNGSTVIMRISCSPECTPFLAGGNLPANYYFVEASFKWGSSEHSIDSRSYAMEMQVLHATNIANASYEYLTVSYMFDLAHQKNYHLDQIIDNLGSIRTAGSVIELPPFNLASLMWCFGNDYFSYRGTYANGTALLPSQWAICPRIFYISPDQLARFRDLYDMNGRRIQSNSRQKQPLGDRCVALHC</sequence>
<dbReference type="InterPro" id="IPR036398">
    <property type="entry name" value="CA_dom_sf"/>
</dbReference>
<name>A0A6J2SV09_DROHY</name>
<dbReference type="SMART" id="SM01057">
    <property type="entry name" value="Carb_anhydrase"/>
    <property type="match status" value="1"/>
</dbReference>